<evidence type="ECO:0000313" key="2">
    <source>
        <dbReference type="Proteomes" id="UP000192074"/>
    </source>
</evidence>
<protein>
    <submittedName>
        <fullName evidence="1">Uncharacterized protein</fullName>
    </submittedName>
</protein>
<name>A0A822UYH5_AGRTU</name>
<gene>
    <name evidence="1" type="ORF">AGR4A_Cc190053</name>
</gene>
<organism evidence="1 2">
    <name type="scientific">Agrobacterium tumefaciens str. B6</name>
    <dbReference type="NCBI Taxonomy" id="1183423"/>
    <lineage>
        <taxon>Bacteria</taxon>
        <taxon>Pseudomonadati</taxon>
        <taxon>Pseudomonadota</taxon>
        <taxon>Alphaproteobacteria</taxon>
        <taxon>Hyphomicrobiales</taxon>
        <taxon>Rhizobiaceae</taxon>
        <taxon>Rhizobium/Agrobacterium group</taxon>
        <taxon>Agrobacterium</taxon>
        <taxon>Agrobacterium tumefaciens complex</taxon>
    </lineage>
</organism>
<dbReference type="Proteomes" id="UP000192074">
    <property type="component" value="Unassembled WGS sequence"/>
</dbReference>
<dbReference type="EMBL" id="FCNL01000011">
    <property type="protein sequence ID" value="CVI15273.1"/>
    <property type="molecule type" value="Genomic_DNA"/>
</dbReference>
<dbReference type="AlphaFoldDB" id="A0A822UYH5"/>
<accession>A0A822UYH5</accession>
<comment type="caution">
    <text evidence="1">The sequence shown here is derived from an EMBL/GenBank/DDBJ whole genome shotgun (WGS) entry which is preliminary data.</text>
</comment>
<proteinExistence type="predicted"/>
<evidence type="ECO:0000313" key="1">
    <source>
        <dbReference type="EMBL" id="CVI15273.1"/>
    </source>
</evidence>
<reference evidence="1 2" key="1">
    <citation type="submission" date="2016-01" db="EMBL/GenBank/DDBJ databases">
        <authorList>
            <person name="Regsiter A."/>
            <person name="william w."/>
        </authorList>
    </citation>
    <scope>NUCLEOTIDE SEQUENCE [LARGE SCALE GENOMIC DNA]</scope>
    <source>
        <strain evidence="1 2">B6</strain>
    </source>
</reference>
<sequence length="89" mass="9758">MALRVALEVIRLDINDAPFVNIARRDEVLCYEVAKPLGGVWVDLVVIGGHHTNLLAMRLSSNAGPNLVLEPFHWMGRVIRTAAPLLSAC</sequence>